<organism evidence="2 3">
    <name type="scientific">Rhinopithecimicrobium faecis</name>
    <dbReference type="NCBI Taxonomy" id="2820698"/>
    <lineage>
        <taxon>Bacteria</taxon>
        <taxon>Pseudomonadati</taxon>
        <taxon>Bacteroidota</taxon>
        <taxon>Sphingobacteriia</taxon>
        <taxon>Sphingobacteriales</taxon>
        <taxon>Sphingobacteriaceae</taxon>
        <taxon>Rhinopithecimicrobium</taxon>
    </lineage>
</organism>
<comment type="caution">
    <text evidence="2">The sequence shown here is derived from an EMBL/GenBank/DDBJ whole genome shotgun (WGS) entry which is preliminary data.</text>
</comment>
<dbReference type="EMBL" id="JAGKSB010000015">
    <property type="protein sequence ID" value="MBP3944295.1"/>
    <property type="molecule type" value="Genomic_DNA"/>
</dbReference>
<name>A0A8T4HDC0_9SPHI</name>
<proteinExistence type="predicted"/>
<dbReference type="AlphaFoldDB" id="A0A8T4HDC0"/>
<dbReference type="RefSeq" id="WP_353547802.1">
    <property type="nucleotide sequence ID" value="NZ_JAGKSB010000015.1"/>
</dbReference>
<dbReference type="Pfam" id="PF07859">
    <property type="entry name" value="Abhydrolase_3"/>
    <property type="match status" value="1"/>
</dbReference>
<evidence type="ECO:0000259" key="1">
    <source>
        <dbReference type="Pfam" id="PF07859"/>
    </source>
</evidence>
<sequence>MDLYFRYSNNVTNLFTKYEHQKYIVIIGSSTGGNFAYQLADSLRNSGVKVKLIMINPLLQLTQRITSRPFPAKLATYLCDISEVNQCAMIISNQDEVIDHNLISLGKDVKVIKIQDNHKLKDIKLFIRIIKGLL</sequence>
<accession>A0A8T4HDC0</accession>
<dbReference type="GO" id="GO:0016787">
    <property type="term" value="F:hydrolase activity"/>
    <property type="evidence" value="ECO:0007669"/>
    <property type="project" value="UniProtKB-KW"/>
</dbReference>
<dbReference type="Gene3D" id="3.40.50.1820">
    <property type="entry name" value="alpha/beta hydrolase"/>
    <property type="match status" value="1"/>
</dbReference>
<dbReference type="InterPro" id="IPR029058">
    <property type="entry name" value="AB_hydrolase_fold"/>
</dbReference>
<keyword evidence="2" id="KW-0378">Hydrolase</keyword>
<feature type="domain" description="Alpha/beta hydrolase fold-3" evidence="1">
    <location>
        <begin position="20"/>
        <end position="105"/>
    </location>
</feature>
<evidence type="ECO:0000313" key="3">
    <source>
        <dbReference type="Proteomes" id="UP000679691"/>
    </source>
</evidence>
<gene>
    <name evidence="2" type="ORF">J5U18_12155</name>
</gene>
<dbReference type="InterPro" id="IPR013094">
    <property type="entry name" value="AB_hydrolase_3"/>
</dbReference>
<reference evidence="2" key="1">
    <citation type="submission" date="2021-03" db="EMBL/GenBank/DDBJ databases">
        <authorList>
            <person name="Lu T."/>
            <person name="Wang Q."/>
            <person name="Han X."/>
        </authorList>
    </citation>
    <scope>NUCLEOTIDE SEQUENCE</scope>
    <source>
        <strain evidence="2">WQ 2009</strain>
    </source>
</reference>
<evidence type="ECO:0000313" key="2">
    <source>
        <dbReference type="EMBL" id="MBP3944295.1"/>
    </source>
</evidence>
<dbReference type="Proteomes" id="UP000679691">
    <property type="component" value="Unassembled WGS sequence"/>
</dbReference>
<protein>
    <submittedName>
        <fullName evidence="2">Alpha/beta hydrolase fold domain-containing protein</fullName>
    </submittedName>
</protein>
<keyword evidence="3" id="KW-1185">Reference proteome</keyword>